<comment type="similarity">
    <text evidence="1">Belongs to the peptidase A1 family.</text>
</comment>
<evidence type="ECO:0000256" key="1">
    <source>
        <dbReference type="ARBA" id="ARBA00007447"/>
    </source>
</evidence>
<evidence type="ECO:0000259" key="4">
    <source>
        <dbReference type="PROSITE" id="PS51767"/>
    </source>
</evidence>
<dbReference type="PROSITE" id="PS51767">
    <property type="entry name" value="PEPTIDASE_A1"/>
    <property type="match status" value="1"/>
</dbReference>
<dbReference type="SUPFAM" id="SSF50630">
    <property type="entry name" value="Acid proteases"/>
    <property type="match status" value="1"/>
</dbReference>
<evidence type="ECO:0000256" key="2">
    <source>
        <dbReference type="SAM" id="MobiDB-lite"/>
    </source>
</evidence>
<dbReference type="GO" id="GO:0006508">
    <property type="term" value="P:proteolysis"/>
    <property type="evidence" value="ECO:0007669"/>
    <property type="project" value="InterPro"/>
</dbReference>
<dbReference type="STRING" id="356882.A0A423W824"/>
<accession>A0A423W824</accession>
<dbReference type="EMBL" id="LKEA01000023">
    <property type="protein sequence ID" value="ROV99498.1"/>
    <property type="molecule type" value="Genomic_DNA"/>
</dbReference>
<feature type="compositionally biased region" description="Pro residues" evidence="2">
    <location>
        <begin position="536"/>
        <end position="548"/>
    </location>
</feature>
<dbReference type="GO" id="GO:0004190">
    <property type="term" value="F:aspartic-type endopeptidase activity"/>
    <property type="evidence" value="ECO:0007669"/>
    <property type="project" value="InterPro"/>
</dbReference>
<dbReference type="InterPro" id="IPR001461">
    <property type="entry name" value="Aspartic_peptidase_A1"/>
</dbReference>
<feature type="region of interest" description="Disordered" evidence="2">
    <location>
        <begin position="483"/>
        <end position="548"/>
    </location>
</feature>
<dbReference type="InterPro" id="IPR033121">
    <property type="entry name" value="PEPTIDASE_A1"/>
</dbReference>
<feature type="region of interest" description="Disordered" evidence="2">
    <location>
        <begin position="434"/>
        <end position="465"/>
    </location>
</feature>
<evidence type="ECO:0000313" key="6">
    <source>
        <dbReference type="Proteomes" id="UP000283895"/>
    </source>
</evidence>
<organism evidence="5 6">
    <name type="scientific">Cytospora schulzeri</name>
    <dbReference type="NCBI Taxonomy" id="448051"/>
    <lineage>
        <taxon>Eukaryota</taxon>
        <taxon>Fungi</taxon>
        <taxon>Dikarya</taxon>
        <taxon>Ascomycota</taxon>
        <taxon>Pezizomycotina</taxon>
        <taxon>Sordariomycetes</taxon>
        <taxon>Sordariomycetidae</taxon>
        <taxon>Diaporthales</taxon>
        <taxon>Cytosporaceae</taxon>
        <taxon>Cytospora</taxon>
    </lineage>
</organism>
<feature type="transmembrane region" description="Helical" evidence="3">
    <location>
        <begin position="389"/>
        <end position="411"/>
    </location>
</feature>
<evidence type="ECO:0000256" key="3">
    <source>
        <dbReference type="SAM" id="Phobius"/>
    </source>
</evidence>
<feature type="compositionally biased region" description="Basic and acidic residues" evidence="2">
    <location>
        <begin position="485"/>
        <end position="496"/>
    </location>
</feature>
<reference evidence="5 6" key="1">
    <citation type="submission" date="2015-09" db="EMBL/GenBank/DDBJ databases">
        <title>Host preference determinants of Valsa canker pathogens revealed by comparative genomics.</title>
        <authorList>
            <person name="Yin Z."/>
            <person name="Huang L."/>
        </authorList>
    </citation>
    <scope>NUCLEOTIDE SEQUENCE [LARGE SCALE GENOMIC DNA]</scope>
    <source>
        <strain evidence="5 6">03-1</strain>
    </source>
</reference>
<dbReference type="AlphaFoldDB" id="A0A423W824"/>
<sequence>MGAFNASLSTTLHLTADQRLSSTGAGGLRAEGSWFRDAIEFTDLAVANFSMGIAYNLSIESGVLGLGFPSPCSESIEDGLAWALVDQGVATTEAFSVCRQDIGSLLFGAVDLNKYSGQLKIIDMVHRDMAYQGPRILLSYVKASSQSGDEILMTYEDDPTPVALKLGTPFSTLPQTLAEAVWRVAGAEYLETCNCPAVPCRLSEGHSTFVYGFAGLSGPQITMYLRSMVIEQEVLNIQMNNTDGEPLCAFSIINGSSPITYNLGEDFLRNAFAVFDLYNYQVALAQARVDFDALKNSKPVPFASQGAPIPSASSVTGQPMAMPTNLPTNSVSSNNTTTYAATSKFAGVSVTLSLNPTRTSNKPRSNVVQPRVFDTADVQAHTFDTAGDIGVAIGAVAVAVIAVVVGYIIYYHEKKLQLQAKSLWTTRTPGPRLTPVSQLGINPQSHSSGPPPQPSIHSQINSSGVGDGAPVCVPAVVTASPADLSMRRGEDEEPKSPDIAAQAKVKSHISEQKVLGTLATLRRTENDDRASGSSPTPIPPAVIVSPPR</sequence>
<dbReference type="OrthoDB" id="771136at2759"/>
<keyword evidence="3" id="KW-1133">Transmembrane helix</keyword>
<gene>
    <name evidence="5" type="ORF">VMCG_06375</name>
</gene>
<dbReference type="PANTHER" id="PTHR47966:SF51">
    <property type="entry name" value="BETA-SITE APP-CLEAVING ENZYME, ISOFORM A-RELATED"/>
    <property type="match status" value="1"/>
</dbReference>
<proteinExistence type="inferred from homology"/>
<dbReference type="Gene3D" id="2.40.70.10">
    <property type="entry name" value="Acid Proteases"/>
    <property type="match status" value="2"/>
</dbReference>
<dbReference type="Proteomes" id="UP000283895">
    <property type="component" value="Unassembled WGS sequence"/>
</dbReference>
<dbReference type="InterPro" id="IPR021109">
    <property type="entry name" value="Peptidase_aspartic_dom_sf"/>
</dbReference>
<evidence type="ECO:0000313" key="5">
    <source>
        <dbReference type="EMBL" id="ROV99498.1"/>
    </source>
</evidence>
<comment type="caution">
    <text evidence="5">The sequence shown here is derived from an EMBL/GenBank/DDBJ whole genome shotgun (WGS) entry which is preliminary data.</text>
</comment>
<name>A0A423W824_9PEZI</name>
<keyword evidence="3" id="KW-0472">Membrane</keyword>
<feature type="domain" description="Peptidase A1" evidence="4">
    <location>
        <begin position="1"/>
        <end position="285"/>
    </location>
</feature>
<keyword evidence="3" id="KW-0812">Transmembrane</keyword>
<dbReference type="PANTHER" id="PTHR47966">
    <property type="entry name" value="BETA-SITE APP-CLEAVING ENZYME, ISOFORM A-RELATED"/>
    <property type="match status" value="1"/>
</dbReference>
<protein>
    <recommendedName>
        <fullName evidence="4">Peptidase A1 domain-containing protein</fullName>
    </recommendedName>
</protein>
<dbReference type="Pfam" id="PF00026">
    <property type="entry name" value="Asp"/>
    <property type="match status" value="1"/>
</dbReference>
<keyword evidence="6" id="KW-1185">Reference proteome</keyword>